<dbReference type="RefSeq" id="WP_131907160.1">
    <property type="nucleotide sequence ID" value="NZ_BAAAFU010000007.1"/>
</dbReference>
<evidence type="ECO:0000256" key="4">
    <source>
        <dbReference type="ARBA" id="ARBA00022475"/>
    </source>
</evidence>
<evidence type="ECO:0000256" key="8">
    <source>
        <dbReference type="RuleBase" id="RU365088"/>
    </source>
</evidence>
<comment type="caution">
    <text evidence="8">Lacks conserved residue(s) required for the propagation of feature annotation.</text>
</comment>
<keyword evidence="6 8" id="KW-1133">Transmembrane helix</keyword>
<dbReference type="InterPro" id="IPR020846">
    <property type="entry name" value="MFS_dom"/>
</dbReference>
<feature type="transmembrane region" description="Helical" evidence="8">
    <location>
        <begin position="310"/>
        <end position="331"/>
    </location>
</feature>
<proteinExistence type="inferred from homology"/>
<keyword evidence="4" id="KW-1003">Cell membrane</keyword>
<comment type="similarity">
    <text evidence="2 8">Belongs to the major facilitator superfamily. Bcr/CmlA family.</text>
</comment>
<keyword evidence="3 8" id="KW-0813">Transport</keyword>
<dbReference type="EMBL" id="SMFQ01000005">
    <property type="protein sequence ID" value="TCJ82650.1"/>
    <property type="molecule type" value="Genomic_DNA"/>
</dbReference>
<dbReference type="CDD" id="cd17320">
    <property type="entry name" value="MFS_MdfA_MDR_like"/>
    <property type="match status" value="1"/>
</dbReference>
<evidence type="ECO:0000259" key="9">
    <source>
        <dbReference type="PROSITE" id="PS50850"/>
    </source>
</evidence>
<dbReference type="AlphaFoldDB" id="A0A4R1EQF2"/>
<dbReference type="GO" id="GO:0005886">
    <property type="term" value="C:plasma membrane"/>
    <property type="evidence" value="ECO:0007669"/>
    <property type="project" value="UniProtKB-SubCell"/>
</dbReference>
<dbReference type="SUPFAM" id="SSF103473">
    <property type="entry name" value="MFS general substrate transporter"/>
    <property type="match status" value="1"/>
</dbReference>
<dbReference type="GO" id="GO:0042910">
    <property type="term" value="F:xenobiotic transmembrane transporter activity"/>
    <property type="evidence" value="ECO:0007669"/>
    <property type="project" value="InterPro"/>
</dbReference>
<organism evidence="10 11">
    <name type="scientific">Cocleimonas flava</name>
    <dbReference type="NCBI Taxonomy" id="634765"/>
    <lineage>
        <taxon>Bacteria</taxon>
        <taxon>Pseudomonadati</taxon>
        <taxon>Pseudomonadota</taxon>
        <taxon>Gammaproteobacteria</taxon>
        <taxon>Thiotrichales</taxon>
        <taxon>Thiotrichaceae</taxon>
        <taxon>Cocleimonas</taxon>
    </lineage>
</organism>
<protein>
    <recommendedName>
        <fullName evidence="8">Bcr/CflA family efflux transporter</fullName>
    </recommendedName>
</protein>
<evidence type="ECO:0000256" key="6">
    <source>
        <dbReference type="ARBA" id="ARBA00022989"/>
    </source>
</evidence>
<comment type="subcellular location">
    <subcellularLocation>
        <location evidence="8">Cell inner membrane</location>
        <topology evidence="8">Multi-pass membrane protein</topology>
    </subcellularLocation>
    <subcellularLocation>
        <location evidence="1">Cell membrane</location>
        <topology evidence="1">Multi-pass membrane protein</topology>
    </subcellularLocation>
</comment>
<dbReference type="Pfam" id="PF07690">
    <property type="entry name" value="MFS_1"/>
    <property type="match status" value="1"/>
</dbReference>
<evidence type="ECO:0000256" key="1">
    <source>
        <dbReference type="ARBA" id="ARBA00004651"/>
    </source>
</evidence>
<reference evidence="10 11" key="1">
    <citation type="submission" date="2019-03" db="EMBL/GenBank/DDBJ databases">
        <title>Genomic Encyclopedia of Type Strains, Phase IV (KMG-IV): sequencing the most valuable type-strain genomes for metagenomic binning, comparative biology and taxonomic classification.</title>
        <authorList>
            <person name="Goeker M."/>
        </authorList>
    </citation>
    <scope>NUCLEOTIDE SEQUENCE [LARGE SCALE GENOMIC DNA]</scope>
    <source>
        <strain evidence="10 11">DSM 24830</strain>
    </source>
</reference>
<dbReference type="NCBIfam" id="TIGR00710">
    <property type="entry name" value="efflux_Bcr_CflA"/>
    <property type="match status" value="1"/>
</dbReference>
<dbReference type="InterPro" id="IPR011701">
    <property type="entry name" value="MFS"/>
</dbReference>
<evidence type="ECO:0000256" key="7">
    <source>
        <dbReference type="ARBA" id="ARBA00023136"/>
    </source>
</evidence>
<feature type="transmembrane region" description="Helical" evidence="8">
    <location>
        <begin position="12"/>
        <end position="32"/>
    </location>
</feature>
<gene>
    <name evidence="10" type="ORF">EV695_3381</name>
</gene>
<feature type="transmembrane region" description="Helical" evidence="8">
    <location>
        <begin position="168"/>
        <end position="186"/>
    </location>
</feature>
<feature type="transmembrane region" description="Helical" evidence="8">
    <location>
        <begin position="373"/>
        <end position="393"/>
    </location>
</feature>
<dbReference type="InterPro" id="IPR036259">
    <property type="entry name" value="MFS_trans_sf"/>
</dbReference>
<dbReference type="Proteomes" id="UP000294887">
    <property type="component" value="Unassembled WGS sequence"/>
</dbReference>
<feature type="transmembrane region" description="Helical" evidence="8">
    <location>
        <begin position="52"/>
        <end position="71"/>
    </location>
</feature>
<name>A0A4R1EQF2_9GAMM</name>
<feature type="transmembrane region" description="Helical" evidence="8">
    <location>
        <begin position="135"/>
        <end position="156"/>
    </location>
</feature>
<evidence type="ECO:0000256" key="5">
    <source>
        <dbReference type="ARBA" id="ARBA00022692"/>
    </source>
</evidence>
<dbReference type="PROSITE" id="PS50850">
    <property type="entry name" value="MFS"/>
    <property type="match status" value="1"/>
</dbReference>
<feature type="domain" description="Major facilitator superfamily (MFS) profile" evidence="9">
    <location>
        <begin position="13"/>
        <end position="395"/>
    </location>
</feature>
<sequence length="395" mass="43376">MKARANALSRIEYIILMSVVVAVDALAIDAILPALSFISNEFGVQDGNSRQYIVTTILMGYGFGVLIFGIASDSFGRKRPVYIGFAIFLIGTLVTIFASSFSMLLVGRALQGFGAAGPQIIPTAITRDLYKGRGMAQIMSLIMMVFMLVPAIAPLIGQGILMLTNWQGVFAMLGIYAVFAWIWFSIRLPETLSVESRVPFSFSQAWSSVKEVLRNKQAVKFTIAEGLAFGAILAYLSTAQQIFQEHFELGDRFALYFGSLALVMMFASFVNSRLVEKLGMHKMVLRAAMFLFFVSIIYVVYIWLNDTSVPLWSFLIYASISYFCLGILFGNMHSLAMEEVGHVAGAAASVIGSCSTLMSVIIAAFIGSFYNDSVTPIVIGFGVLMLPIIYITWKD</sequence>
<evidence type="ECO:0000256" key="3">
    <source>
        <dbReference type="ARBA" id="ARBA00022448"/>
    </source>
</evidence>
<dbReference type="PANTHER" id="PTHR23502:SF132">
    <property type="entry name" value="POLYAMINE TRANSPORTER 2-RELATED"/>
    <property type="match status" value="1"/>
</dbReference>
<evidence type="ECO:0000313" key="10">
    <source>
        <dbReference type="EMBL" id="TCJ82650.1"/>
    </source>
</evidence>
<keyword evidence="5 8" id="KW-0812">Transmembrane</keyword>
<dbReference type="InterPro" id="IPR004812">
    <property type="entry name" value="Efflux_drug-R_Bcr/CmlA"/>
</dbReference>
<dbReference type="PANTHER" id="PTHR23502">
    <property type="entry name" value="MAJOR FACILITATOR SUPERFAMILY"/>
    <property type="match status" value="1"/>
</dbReference>
<feature type="transmembrane region" description="Helical" evidence="8">
    <location>
        <begin position="83"/>
        <end position="106"/>
    </location>
</feature>
<comment type="caution">
    <text evidence="10">The sequence shown here is derived from an EMBL/GenBank/DDBJ whole genome shotgun (WGS) entry which is preliminary data.</text>
</comment>
<keyword evidence="7 8" id="KW-0472">Membrane</keyword>
<feature type="transmembrane region" description="Helical" evidence="8">
    <location>
        <begin position="343"/>
        <end position="367"/>
    </location>
</feature>
<dbReference type="OrthoDB" id="5670831at2"/>
<feature type="transmembrane region" description="Helical" evidence="8">
    <location>
        <begin position="283"/>
        <end position="304"/>
    </location>
</feature>
<dbReference type="Gene3D" id="1.20.1720.10">
    <property type="entry name" value="Multidrug resistance protein D"/>
    <property type="match status" value="1"/>
</dbReference>
<feature type="transmembrane region" description="Helical" evidence="8">
    <location>
        <begin position="253"/>
        <end position="271"/>
    </location>
</feature>
<dbReference type="GO" id="GO:1990961">
    <property type="term" value="P:xenobiotic detoxification by transmembrane export across the plasma membrane"/>
    <property type="evidence" value="ECO:0007669"/>
    <property type="project" value="InterPro"/>
</dbReference>
<accession>A0A4R1EQF2</accession>
<keyword evidence="11" id="KW-1185">Reference proteome</keyword>
<evidence type="ECO:0000256" key="2">
    <source>
        <dbReference type="ARBA" id="ARBA00006236"/>
    </source>
</evidence>
<evidence type="ECO:0000313" key="11">
    <source>
        <dbReference type="Proteomes" id="UP000294887"/>
    </source>
</evidence>
<keyword evidence="8" id="KW-0997">Cell inner membrane</keyword>